<keyword evidence="2" id="KW-1185">Reference proteome</keyword>
<proteinExistence type="predicted"/>
<dbReference type="Proteomes" id="UP000693946">
    <property type="component" value="Linkage Group LG13"/>
</dbReference>
<evidence type="ECO:0000313" key="1">
    <source>
        <dbReference type="EMBL" id="KAG7516634.1"/>
    </source>
</evidence>
<reference evidence="1 2" key="1">
    <citation type="journal article" date="2021" name="Sci. Rep.">
        <title>Chromosome anchoring in Senegalese sole (Solea senegalensis) reveals sex-associated markers and genome rearrangements in flatfish.</title>
        <authorList>
            <person name="Guerrero-Cozar I."/>
            <person name="Gomez-Garrido J."/>
            <person name="Berbel C."/>
            <person name="Martinez-Blanch J.F."/>
            <person name="Alioto T."/>
            <person name="Claros M.G."/>
            <person name="Gagnaire P.A."/>
            <person name="Manchado M."/>
        </authorList>
    </citation>
    <scope>NUCLEOTIDE SEQUENCE [LARGE SCALE GENOMIC DNA]</scope>
    <source>
        <strain evidence="1">Sse05_10M</strain>
    </source>
</reference>
<name>A0AAV6SHV3_SOLSE</name>
<comment type="caution">
    <text evidence="1">The sequence shown here is derived from an EMBL/GenBank/DDBJ whole genome shotgun (WGS) entry which is preliminary data.</text>
</comment>
<protein>
    <submittedName>
        <fullName evidence="1">Uncharacterized protein</fullName>
    </submittedName>
</protein>
<dbReference type="EMBL" id="JAGKHQ010000005">
    <property type="protein sequence ID" value="KAG7516634.1"/>
    <property type="molecule type" value="Genomic_DNA"/>
</dbReference>
<sequence>MLPVRGCCRGAVLRRLRVVAGSVRRPRPAPEVRLQMLRPSGREFAGGRGGGAGLRLLYPGCGPASSQSGRKAASSLHRCGRHCSGRCRWQYLRSCV</sequence>
<evidence type="ECO:0000313" key="2">
    <source>
        <dbReference type="Proteomes" id="UP000693946"/>
    </source>
</evidence>
<gene>
    <name evidence="1" type="ORF">JOB18_036971</name>
</gene>
<dbReference type="AlphaFoldDB" id="A0AAV6SHV3"/>
<organism evidence="1 2">
    <name type="scientific">Solea senegalensis</name>
    <name type="common">Senegalese sole</name>
    <dbReference type="NCBI Taxonomy" id="28829"/>
    <lineage>
        <taxon>Eukaryota</taxon>
        <taxon>Metazoa</taxon>
        <taxon>Chordata</taxon>
        <taxon>Craniata</taxon>
        <taxon>Vertebrata</taxon>
        <taxon>Euteleostomi</taxon>
        <taxon>Actinopterygii</taxon>
        <taxon>Neopterygii</taxon>
        <taxon>Teleostei</taxon>
        <taxon>Neoteleostei</taxon>
        <taxon>Acanthomorphata</taxon>
        <taxon>Carangaria</taxon>
        <taxon>Pleuronectiformes</taxon>
        <taxon>Pleuronectoidei</taxon>
        <taxon>Soleidae</taxon>
        <taxon>Solea</taxon>
    </lineage>
</organism>
<accession>A0AAV6SHV3</accession>